<proteinExistence type="predicted"/>
<name>A0A0E9UFF8_ANGAN</name>
<protein>
    <submittedName>
        <fullName evidence="1">Uncharacterized protein</fullName>
    </submittedName>
</protein>
<dbReference type="AlphaFoldDB" id="A0A0E9UFF8"/>
<reference evidence="1" key="1">
    <citation type="submission" date="2014-11" db="EMBL/GenBank/DDBJ databases">
        <authorList>
            <person name="Amaro Gonzalez C."/>
        </authorList>
    </citation>
    <scope>NUCLEOTIDE SEQUENCE</scope>
</reference>
<accession>A0A0E9UFF8</accession>
<evidence type="ECO:0000313" key="1">
    <source>
        <dbReference type="EMBL" id="JAH64556.1"/>
    </source>
</evidence>
<organism evidence="1">
    <name type="scientific">Anguilla anguilla</name>
    <name type="common">European freshwater eel</name>
    <name type="synonym">Muraena anguilla</name>
    <dbReference type="NCBI Taxonomy" id="7936"/>
    <lineage>
        <taxon>Eukaryota</taxon>
        <taxon>Metazoa</taxon>
        <taxon>Chordata</taxon>
        <taxon>Craniata</taxon>
        <taxon>Vertebrata</taxon>
        <taxon>Euteleostomi</taxon>
        <taxon>Actinopterygii</taxon>
        <taxon>Neopterygii</taxon>
        <taxon>Teleostei</taxon>
        <taxon>Anguilliformes</taxon>
        <taxon>Anguillidae</taxon>
        <taxon>Anguilla</taxon>
    </lineage>
</organism>
<dbReference type="EMBL" id="GBXM01044021">
    <property type="protein sequence ID" value="JAH64556.1"/>
    <property type="molecule type" value="Transcribed_RNA"/>
</dbReference>
<sequence length="42" mass="4919">MKYTCYKETSDTLLHTAKRRLSLFYDLLVSVCVCKFHGCLCQ</sequence>
<reference evidence="1" key="2">
    <citation type="journal article" date="2015" name="Fish Shellfish Immunol.">
        <title>Early steps in the European eel (Anguilla anguilla)-Vibrio vulnificus interaction in the gills: Role of the RtxA13 toxin.</title>
        <authorList>
            <person name="Callol A."/>
            <person name="Pajuelo D."/>
            <person name="Ebbesson L."/>
            <person name="Teles M."/>
            <person name="MacKenzie S."/>
            <person name="Amaro C."/>
        </authorList>
    </citation>
    <scope>NUCLEOTIDE SEQUENCE</scope>
</reference>